<gene>
    <name evidence="1" type="ORF">PAF17_15895</name>
</gene>
<sequence length="117" mass="13408">MNVDELQKLLDAATPGEWKARKKNSDEDPIYGFDWYHYSDQHGVVGYWTGHKDNHKEERWCLSEADARLIALAPSLARQVIEQQDEIERLRGEYAKLEAIYSTACQIAAAEIKEAAQ</sequence>
<keyword evidence="2" id="KW-1185">Reference proteome</keyword>
<accession>A0ABT4ZHZ2</accession>
<protein>
    <submittedName>
        <fullName evidence="1">Uncharacterized protein</fullName>
    </submittedName>
</protein>
<comment type="caution">
    <text evidence="1">The sequence shown here is derived from an EMBL/GenBank/DDBJ whole genome shotgun (WGS) entry which is preliminary data.</text>
</comment>
<dbReference type="EMBL" id="JAQBIE010000024">
    <property type="protein sequence ID" value="MDB6178974.1"/>
    <property type="molecule type" value="Genomic_DNA"/>
</dbReference>
<dbReference type="RefSeq" id="WP_271890090.1">
    <property type="nucleotide sequence ID" value="NZ_JAQBIE010000024.1"/>
</dbReference>
<organism evidence="1 2">
    <name type="scientific">Paracoccus onchidii</name>
    <dbReference type="NCBI Taxonomy" id="3017813"/>
    <lineage>
        <taxon>Bacteria</taxon>
        <taxon>Pseudomonadati</taxon>
        <taxon>Pseudomonadota</taxon>
        <taxon>Alphaproteobacteria</taxon>
        <taxon>Rhodobacterales</taxon>
        <taxon>Paracoccaceae</taxon>
        <taxon>Paracoccus</taxon>
    </lineage>
</organism>
<name>A0ABT4ZHZ2_9RHOB</name>
<proteinExistence type="predicted"/>
<evidence type="ECO:0000313" key="1">
    <source>
        <dbReference type="EMBL" id="MDB6178974.1"/>
    </source>
</evidence>
<evidence type="ECO:0000313" key="2">
    <source>
        <dbReference type="Proteomes" id="UP001165641"/>
    </source>
</evidence>
<dbReference type="Proteomes" id="UP001165641">
    <property type="component" value="Unassembled WGS sequence"/>
</dbReference>
<reference evidence="1" key="1">
    <citation type="submission" date="2022-12" db="EMBL/GenBank/DDBJ databases">
        <title>Paracoccus onchidii sp. nov., isolated from a marine invertebrate from the South China Sea.</title>
        <authorList>
            <person name="Xu S."/>
            <person name="Liu Z."/>
            <person name="Xu Y."/>
        </authorList>
    </citation>
    <scope>NUCLEOTIDE SEQUENCE</scope>
    <source>
        <strain evidence="1">Z330</strain>
    </source>
</reference>